<feature type="region of interest" description="Disordered" evidence="1">
    <location>
        <begin position="330"/>
        <end position="352"/>
    </location>
</feature>
<reference evidence="3" key="1">
    <citation type="submission" date="2021-02" db="EMBL/GenBank/DDBJ databases">
        <authorList>
            <person name="Nowell W R."/>
        </authorList>
    </citation>
    <scope>NUCLEOTIDE SEQUENCE</scope>
</reference>
<feature type="compositionally biased region" description="Low complexity" evidence="1">
    <location>
        <begin position="330"/>
        <end position="342"/>
    </location>
</feature>
<gene>
    <name evidence="3" type="ORF">EDS130_LOCUS2051</name>
    <name evidence="4" type="ORF">XAT740_LOCUS16947</name>
</gene>
<organism evidence="3 6">
    <name type="scientific">Adineta ricciae</name>
    <name type="common">Rotifer</name>
    <dbReference type="NCBI Taxonomy" id="249248"/>
    <lineage>
        <taxon>Eukaryota</taxon>
        <taxon>Metazoa</taxon>
        <taxon>Spiralia</taxon>
        <taxon>Gnathifera</taxon>
        <taxon>Rotifera</taxon>
        <taxon>Eurotatoria</taxon>
        <taxon>Bdelloidea</taxon>
        <taxon>Adinetida</taxon>
        <taxon>Adinetidae</taxon>
        <taxon>Adineta</taxon>
    </lineage>
</organism>
<dbReference type="Gene3D" id="3.30.70.330">
    <property type="match status" value="1"/>
</dbReference>
<dbReference type="OrthoDB" id="10003086at2759"/>
<dbReference type="InterPro" id="IPR000504">
    <property type="entry name" value="RRM_dom"/>
</dbReference>
<proteinExistence type="predicted"/>
<dbReference type="GO" id="GO:0003723">
    <property type="term" value="F:RNA binding"/>
    <property type="evidence" value="ECO:0007669"/>
    <property type="project" value="InterPro"/>
</dbReference>
<sequence length="431" mass="49913">MASTSHAPFYSNLSLCVYIGNTTSINESILLSYCSQFGSIVTYWFPKDKFCDFHLIEFANYEQLTNFLRISNHKLDRYTLEVKLYRNVLMNHDGLNLDRKFYIGPIRTQNDIHRVIEFYQKIDPIVQYFLSKQNEEDYLLLEFATRQSISRIFDRNLIPHLNEHRKPCLSKPFHPKQLVNKIISMNDKTNQIHVRGLTSKITDEILINFFHKRTPLIACYILPKDPTCAVVEFPDEKTVRQVLDIPAIRIQGVILDLCEAPCHLASLVSSNDHNHENSSNTNSTQITISHSAPHLALNTTDIQHVSSPVRSESGWSSPPRGVINHCLPVVSSPVRSPTPSTTIKTDKQSPVDVKPVEKLPTNSLSRFVEQFQTELEQIQHDYQSKFEKDRAHIEREFNLLVDEERRTFENLKQYVNDHRKRAEKRKHTSSS</sequence>
<evidence type="ECO:0000313" key="3">
    <source>
        <dbReference type="EMBL" id="CAF0746742.1"/>
    </source>
</evidence>
<dbReference type="SUPFAM" id="SSF54928">
    <property type="entry name" value="RNA-binding domain, RBD"/>
    <property type="match status" value="2"/>
</dbReference>
<evidence type="ECO:0000313" key="6">
    <source>
        <dbReference type="Proteomes" id="UP000663852"/>
    </source>
</evidence>
<dbReference type="InterPro" id="IPR012677">
    <property type="entry name" value="Nucleotide-bd_a/b_plait_sf"/>
</dbReference>
<protein>
    <recommendedName>
        <fullName evidence="2">RRM domain-containing protein</fullName>
    </recommendedName>
</protein>
<comment type="caution">
    <text evidence="3">The sequence shown here is derived from an EMBL/GenBank/DDBJ whole genome shotgun (WGS) entry which is preliminary data.</text>
</comment>
<dbReference type="Proteomes" id="UP000663828">
    <property type="component" value="Unassembled WGS sequence"/>
</dbReference>
<accession>A0A813NZB2</accession>
<dbReference type="CDD" id="cd00590">
    <property type="entry name" value="RRM_SF"/>
    <property type="match status" value="2"/>
</dbReference>
<dbReference type="EMBL" id="CAJNOR010001095">
    <property type="protein sequence ID" value="CAF1073600.1"/>
    <property type="molecule type" value="Genomic_DNA"/>
</dbReference>
<dbReference type="Proteomes" id="UP000663852">
    <property type="component" value="Unassembled WGS sequence"/>
</dbReference>
<keyword evidence="5" id="KW-1185">Reference proteome</keyword>
<evidence type="ECO:0000259" key="2">
    <source>
        <dbReference type="SMART" id="SM00360"/>
    </source>
</evidence>
<name>A0A813NZB2_ADIRI</name>
<dbReference type="SMART" id="SM00360">
    <property type="entry name" value="RRM"/>
    <property type="match status" value="2"/>
</dbReference>
<feature type="domain" description="RRM" evidence="2">
    <location>
        <begin position="16"/>
        <end position="83"/>
    </location>
</feature>
<feature type="domain" description="RRM" evidence="2">
    <location>
        <begin position="191"/>
        <end position="258"/>
    </location>
</feature>
<dbReference type="InterPro" id="IPR035979">
    <property type="entry name" value="RBD_domain_sf"/>
</dbReference>
<dbReference type="AlphaFoldDB" id="A0A813NZB2"/>
<dbReference type="EMBL" id="CAJNOJ010000005">
    <property type="protein sequence ID" value="CAF0746742.1"/>
    <property type="molecule type" value="Genomic_DNA"/>
</dbReference>
<evidence type="ECO:0000256" key="1">
    <source>
        <dbReference type="SAM" id="MobiDB-lite"/>
    </source>
</evidence>
<evidence type="ECO:0000313" key="5">
    <source>
        <dbReference type="Proteomes" id="UP000663828"/>
    </source>
</evidence>
<evidence type="ECO:0000313" key="4">
    <source>
        <dbReference type="EMBL" id="CAF1073600.1"/>
    </source>
</evidence>